<feature type="signal peptide" evidence="2">
    <location>
        <begin position="1"/>
        <end position="23"/>
    </location>
</feature>
<evidence type="ECO:0000313" key="4">
    <source>
        <dbReference type="EMBL" id="QDU38414.1"/>
    </source>
</evidence>
<evidence type="ECO:0000259" key="3">
    <source>
        <dbReference type="Pfam" id="PF00432"/>
    </source>
</evidence>
<keyword evidence="5" id="KW-1185">Reference proteome</keyword>
<name>A0A517Z7I4_9PLAN</name>
<dbReference type="SUPFAM" id="SSF48239">
    <property type="entry name" value="Terpenoid cyclases/Protein prenyltransferases"/>
    <property type="match status" value="1"/>
</dbReference>
<dbReference type="Pfam" id="PF00432">
    <property type="entry name" value="Prenyltrans"/>
    <property type="match status" value="1"/>
</dbReference>
<dbReference type="GO" id="GO:0016740">
    <property type="term" value="F:transferase activity"/>
    <property type="evidence" value="ECO:0007669"/>
    <property type="project" value="UniProtKB-KW"/>
</dbReference>
<proteinExistence type="predicted"/>
<dbReference type="Proteomes" id="UP000320496">
    <property type="component" value="Chromosome"/>
</dbReference>
<dbReference type="AlphaFoldDB" id="A0A517Z7I4"/>
<keyword evidence="2" id="KW-0732">Signal</keyword>
<organism evidence="4 5">
    <name type="scientific">Maioricimonas rarisocia</name>
    <dbReference type="NCBI Taxonomy" id="2528026"/>
    <lineage>
        <taxon>Bacteria</taxon>
        <taxon>Pseudomonadati</taxon>
        <taxon>Planctomycetota</taxon>
        <taxon>Planctomycetia</taxon>
        <taxon>Planctomycetales</taxon>
        <taxon>Planctomycetaceae</taxon>
        <taxon>Maioricimonas</taxon>
    </lineage>
</organism>
<dbReference type="CDD" id="cd00688">
    <property type="entry name" value="ISOPREN_C2_like"/>
    <property type="match status" value="1"/>
</dbReference>
<evidence type="ECO:0000256" key="2">
    <source>
        <dbReference type="SAM" id="SignalP"/>
    </source>
</evidence>
<dbReference type="Gene3D" id="1.50.10.20">
    <property type="match status" value="2"/>
</dbReference>
<dbReference type="InterPro" id="IPR008930">
    <property type="entry name" value="Terpenoid_cyclase/PrenylTrfase"/>
</dbReference>
<feature type="domain" description="Prenyltransferase alpha-alpha toroid" evidence="3">
    <location>
        <begin position="94"/>
        <end position="262"/>
    </location>
</feature>
<keyword evidence="1" id="KW-0677">Repeat</keyword>
<feature type="chain" id="PRO_5021791244" evidence="2">
    <location>
        <begin position="24"/>
        <end position="347"/>
    </location>
</feature>
<dbReference type="InterPro" id="IPR001330">
    <property type="entry name" value="Prenyltrans"/>
</dbReference>
<dbReference type="KEGG" id="mri:Mal4_27410"/>
<protein>
    <submittedName>
        <fullName evidence="4">Prenyltransferase and squalene oxidase repeat protein</fullName>
    </submittedName>
</protein>
<reference evidence="4 5" key="1">
    <citation type="submission" date="2019-02" db="EMBL/GenBank/DDBJ databases">
        <title>Deep-cultivation of Planctomycetes and their phenomic and genomic characterization uncovers novel biology.</title>
        <authorList>
            <person name="Wiegand S."/>
            <person name="Jogler M."/>
            <person name="Boedeker C."/>
            <person name="Pinto D."/>
            <person name="Vollmers J."/>
            <person name="Rivas-Marin E."/>
            <person name="Kohn T."/>
            <person name="Peeters S.H."/>
            <person name="Heuer A."/>
            <person name="Rast P."/>
            <person name="Oberbeckmann S."/>
            <person name="Bunk B."/>
            <person name="Jeske O."/>
            <person name="Meyerdierks A."/>
            <person name="Storesund J.E."/>
            <person name="Kallscheuer N."/>
            <person name="Luecker S."/>
            <person name="Lage O.M."/>
            <person name="Pohl T."/>
            <person name="Merkel B.J."/>
            <person name="Hornburger P."/>
            <person name="Mueller R.-W."/>
            <person name="Bruemmer F."/>
            <person name="Labrenz M."/>
            <person name="Spormann A.M."/>
            <person name="Op den Camp H."/>
            <person name="Overmann J."/>
            <person name="Amann R."/>
            <person name="Jetten M.S.M."/>
            <person name="Mascher T."/>
            <person name="Medema M.H."/>
            <person name="Devos D.P."/>
            <person name="Kaster A.-K."/>
            <person name="Ovreas L."/>
            <person name="Rohde M."/>
            <person name="Galperin M.Y."/>
            <person name="Jogler C."/>
        </authorList>
    </citation>
    <scope>NUCLEOTIDE SEQUENCE [LARGE SCALE GENOMIC DNA]</scope>
    <source>
        <strain evidence="4 5">Mal4</strain>
    </source>
</reference>
<keyword evidence="4" id="KW-0808">Transferase</keyword>
<accession>A0A517Z7I4</accession>
<dbReference type="EMBL" id="CP036275">
    <property type="protein sequence ID" value="QDU38414.1"/>
    <property type="molecule type" value="Genomic_DNA"/>
</dbReference>
<sequence precursor="true">MVWKVVCPLLVGSVLIHSSHSFAVAQVSEDDQAVDAAIAKAIAFLASEQQPSGAWRTDSFGESTAATSLAVMSFLAAGYMPGEPPYGEQIERGIRWVLKHQEANGMLVHRRSHGPMYSHGISALMLAEVIGMVDRSDAVAVRSGLERSIRLILESQAVAKDVRHAGGWRYQVDSRDSDLSVTGWQLLALRAAKDVGCDVPAEAIDKAVEYVKRCSVRDDRGFGYQPGSGQTPTLTGTGITCLEVCGVHNSPEAVGGAEWLLDHPLTLRTNYFYYGAYYSGVGMFKIGGKYARASRDNLVDLLLPTQEPDGSWQARQGSERGAGRIYATSMAVLALAVEYRYLPIYQR</sequence>
<evidence type="ECO:0000256" key="1">
    <source>
        <dbReference type="ARBA" id="ARBA00022737"/>
    </source>
</evidence>
<gene>
    <name evidence="4" type="ORF">Mal4_27410</name>
</gene>
<evidence type="ECO:0000313" key="5">
    <source>
        <dbReference type="Proteomes" id="UP000320496"/>
    </source>
</evidence>